<sequence length="121" mass="13560">MGPTVGKISFPKEMCEVTSHLAEPWREWATEWLDGFDTAVEIPGQHCFRREKGFINSDDKRLVDLTMSSGDAFFTVSRLLHRPTVNAGEVPVPTSELFFAKLDAALERITMLGTSWLVCIA</sequence>
<proteinExistence type="predicted"/>
<comment type="caution">
    <text evidence="1">The sequence shown here is derived from an EMBL/GenBank/DDBJ whole genome shotgun (WGS) entry which is preliminary data.</text>
</comment>
<accession>A0A7J6NSA8</accession>
<name>A0A7J6NSA8_PEROL</name>
<evidence type="ECO:0000313" key="1">
    <source>
        <dbReference type="EMBL" id="KAF4686705.1"/>
    </source>
</evidence>
<gene>
    <name evidence="1" type="ORF">FOZ60_004938</name>
</gene>
<dbReference type="Proteomes" id="UP000541610">
    <property type="component" value="Unassembled WGS sequence"/>
</dbReference>
<reference evidence="1 2" key="1">
    <citation type="submission" date="2020-04" db="EMBL/GenBank/DDBJ databases">
        <title>Perkinsus olseni comparative genomics.</title>
        <authorList>
            <person name="Bogema D.R."/>
        </authorList>
    </citation>
    <scope>NUCLEOTIDE SEQUENCE [LARGE SCALE GENOMIC DNA]</scope>
    <source>
        <strain evidence="1">00978-12</strain>
    </source>
</reference>
<protein>
    <submittedName>
        <fullName evidence="1">Uncharacterized protein</fullName>
    </submittedName>
</protein>
<evidence type="ECO:0000313" key="2">
    <source>
        <dbReference type="Proteomes" id="UP000541610"/>
    </source>
</evidence>
<dbReference type="EMBL" id="JABANP010000211">
    <property type="protein sequence ID" value="KAF4686705.1"/>
    <property type="molecule type" value="Genomic_DNA"/>
</dbReference>
<dbReference type="AlphaFoldDB" id="A0A7J6NSA8"/>
<organism evidence="1 2">
    <name type="scientific">Perkinsus olseni</name>
    <name type="common">Perkinsus atlanticus</name>
    <dbReference type="NCBI Taxonomy" id="32597"/>
    <lineage>
        <taxon>Eukaryota</taxon>
        <taxon>Sar</taxon>
        <taxon>Alveolata</taxon>
        <taxon>Perkinsozoa</taxon>
        <taxon>Perkinsea</taxon>
        <taxon>Perkinsida</taxon>
        <taxon>Perkinsidae</taxon>
        <taxon>Perkinsus</taxon>
    </lineage>
</organism>